<feature type="domain" description="Phosphoribosylformylglycinamidine synthase linker" evidence="13">
    <location>
        <begin position="147"/>
        <end position="195"/>
    </location>
</feature>
<keyword evidence="7" id="KW-0658">Purine biosynthesis</keyword>
<evidence type="ECO:0000256" key="4">
    <source>
        <dbReference type="ARBA" id="ARBA00022598"/>
    </source>
</evidence>
<dbReference type="PROSITE" id="PS51273">
    <property type="entry name" value="GATASE_TYPE_1"/>
    <property type="match status" value="1"/>
</dbReference>
<accession>A0A2H0V2T4</accession>
<evidence type="ECO:0000256" key="7">
    <source>
        <dbReference type="ARBA" id="ARBA00022755"/>
    </source>
</evidence>
<dbReference type="UniPathway" id="UPA00074">
    <property type="reaction ID" value="UER00128"/>
</dbReference>
<dbReference type="NCBIfam" id="TIGR01735">
    <property type="entry name" value="FGAM_synt"/>
    <property type="match status" value="1"/>
</dbReference>
<evidence type="ECO:0000256" key="11">
    <source>
        <dbReference type="NCBIfam" id="TIGR01735"/>
    </source>
</evidence>
<comment type="caution">
    <text evidence="16">The sequence shown here is derived from an EMBL/GenBank/DDBJ whole genome shotgun (WGS) entry which is preliminary data.</text>
</comment>
<dbReference type="CDD" id="cd01740">
    <property type="entry name" value="GATase1_FGAR_AT"/>
    <property type="match status" value="1"/>
</dbReference>
<evidence type="ECO:0000259" key="15">
    <source>
        <dbReference type="Pfam" id="PF22689"/>
    </source>
</evidence>
<dbReference type="SUPFAM" id="SSF56042">
    <property type="entry name" value="PurM C-terminal domain-like"/>
    <property type="match status" value="2"/>
</dbReference>
<gene>
    <name evidence="16" type="primary">purL</name>
    <name evidence="16" type="ORF">COT99_00920</name>
</gene>
<dbReference type="Gene3D" id="3.40.50.880">
    <property type="match status" value="1"/>
</dbReference>
<dbReference type="GO" id="GO:0006189">
    <property type="term" value="P:'de novo' IMP biosynthetic process"/>
    <property type="evidence" value="ECO:0007669"/>
    <property type="project" value="UniProtKB-UniRule"/>
</dbReference>
<dbReference type="InterPro" id="IPR036604">
    <property type="entry name" value="PurS-like_sf"/>
</dbReference>
<dbReference type="SUPFAM" id="SSF55326">
    <property type="entry name" value="PurM N-terminal domain-like"/>
    <property type="match status" value="2"/>
</dbReference>
<comment type="similarity">
    <text evidence="2">In the N-terminal section; belongs to the FGAMS family.</text>
</comment>
<evidence type="ECO:0000256" key="9">
    <source>
        <dbReference type="ARBA" id="ARBA00022842"/>
    </source>
</evidence>
<evidence type="ECO:0000256" key="5">
    <source>
        <dbReference type="ARBA" id="ARBA00022723"/>
    </source>
</evidence>
<dbReference type="InterPro" id="IPR029062">
    <property type="entry name" value="Class_I_gatase-like"/>
</dbReference>
<dbReference type="Proteomes" id="UP000228626">
    <property type="component" value="Unassembled WGS sequence"/>
</dbReference>
<evidence type="ECO:0000256" key="3">
    <source>
        <dbReference type="ARBA" id="ARBA00012747"/>
    </source>
</evidence>
<name>A0A2H0V2T4_9BACT</name>
<dbReference type="InterPro" id="IPR041609">
    <property type="entry name" value="PurL_linker"/>
</dbReference>
<organism evidence="16 17">
    <name type="scientific">Candidatus Falkowbacteria bacterium CG10_big_fil_rev_8_21_14_0_10_43_10</name>
    <dbReference type="NCBI Taxonomy" id="1974567"/>
    <lineage>
        <taxon>Bacteria</taxon>
        <taxon>Candidatus Falkowiibacteriota</taxon>
    </lineage>
</organism>
<dbReference type="EC" id="6.3.5.3" evidence="3 11"/>
<evidence type="ECO:0000256" key="10">
    <source>
        <dbReference type="ARBA" id="ARBA00022962"/>
    </source>
</evidence>
<dbReference type="InterPro" id="IPR040707">
    <property type="entry name" value="FGAR-AT_N"/>
</dbReference>
<dbReference type="Gene3D" id="1.10.8.750">
    <property type="entry name" value="Phosphoribosylformylglycinamidine synthase, linker domain"/>
    <property type="match status" value="1"/>
</dbReference>
<dbReference type="GO" id="GO:0005524">
    <property type="term" value="F:ATP binding"/>
    <property type="evidence" value="ECO:0007669"/>
    <property type="project" value="UniProtKB-KW"/>
</dbReference>
<dbReference type="Gene3D" id="3.90.650.10">
    <property type="entry name" value="PurM-like C-terminal domain"/>
    <property type="match status" value="2"/>
</dbReference>
<dbReference type="Pfam" id="PF18072">
    <property type="entry name" value="FGAR-AT_linker"/>
    <property type="match status" value="1"/>
</dbReference>
<evidence type="ECO:0000256" key="6">
    <source>
        <dbReference type="ARBA" id="ARBA00022741"/>
    </source>
</evidence>
<keyword evidence="5" id="KW-0479">Metal-binding</keyword>
<evidence type="ECO:0000313" key="17">
    <source>
        <dbReference type="Proteomes" id="UP000228626"/>
    </source>
</evidence>
<dbReference type="CDD" id="cd02204">
    <property type="entry name" value="PurL_repeat2"/>
    <property type="match status" value="1"/>
</dbReference>
<feature type="domain" description="PurM-like C-terminal" evidence="12">
    <location>
        <begin position="804"/>
        <end position="928"/>
    </location>
</feature>
<protein>
    <recommendedName>
        <fullName evidence="3 11">Phosphoribosylformylglycinamidine synthase</fullName>
        <ecNumber evidence="3 11">6.3.5.3</ecNumber>
    </recommendedName>
</protein>
<dbReference type="SUPFAM" id="SSF52317">
    <property type="entry name" value="Class I glutamine amidotransferase-like"/>
    <property type="match status" value="1"/>
</dbReference>
<evidence type="ECO:0000259" key="12">
    <source>
        <dbReference type="Pfam" id="PF02769"/>
    </source>
</evidence>
<dbReference type="Pfam" id="PF02769">
    <property type="entry name" value="AIRS_C"/>
    <property type="match status" value="2"/>
</dbReference>
<dbReference type="Pfam" id="PF13507">
    <property type="entry name" value="GATase_5"/>
    <property type="match status" value="1"/>
</dbReference>
<dbReference type="GO" id="GO:0004642">
    <property type="term" value="F:phosphoribosylformylglycinamidine synthase activity"/>
    <property type="evidence" value="ECO:0007669"/>
    <property type="project" value="UniProtKB-UniRule"/>
</dbReference>
<dbReference type="AlphaFoldDB" id="A0A2H0V2T4"/>
<dbReference type="Pfam" id="PF22689">
    <property type="entry name" value="FGAR-AT_PurM_N-like"/>
    <property type="match status" value="1"/>
</dbReference>
<dbReference type="NCBIfam" id="NF003672">
    <property type="entry name" value="PRK05297.1"/>
    <property type="match status" value="1"/>
</dbReference>
<dbReference type="GO" id="GO:0046872">
    <property type="term" value="F:metal ion binding"/>
    <property type="evidence" value="ECO:0007669"/>
    <property type="project" value="UniProtKB-KW"/>
</dbReference>
<evidence type="ECO:0000313" key="16">
    <source>
        <dbReference type="EMBL" id="PIR93375.1"/>
    </source>
</evidence>
<keyword evidence="8" id="KW-0067">ATP-binding</keyword>
<keyword evidence="6" id="KW-0547">Nucleotide-binding</keyword>
<sequence length="1256" mass="137265">MITKLVRNFGLFEVCFYVETLLEMTADELKKLRWIIAETFEPIFVYDYPSYSSGSYVEIGPRLNVETPFSTNAVAICHAMGLNKVVRIEPSRLYEVDGGTQERILAERLDKMTQSVYPFGGLTSFELNAKPAEVQIIPVLEQGEEAIRQANKQLGLGMDEWDIRYYTELFRRYGRNPTDVELFQIGNANSEHSRHWYFKAKQVIDGVEMPECLLDIIRAPLRAISGQNVSVLAFNDNVGALHGFKVPVFVPANPGNPSSFKVVWRILHPTATAETHNHPTLIAPYPGAATGAGGRIRDNCAGGRGSITGLAMAGYCVGNLFIPGYDIAGEVVGGEVSDKHATPLRILIEGSNGISDYENQYGEPLGCGFARTFCQVVFGQRREFRKPVLYSGGIGHIDGALTKKKTPQKGMLIVAIGGPAYAIGEGGGAASSMVQGQNDAGLDFKSVQRGNGEMGNKAVRVLQACIDMGDENPIESVHDQGAGGPSNVLTELMETVGGRVDIRQIVLGDKTMSVLSIWSAEYQERYGLLIGPDKAELFQKICDRERVNCEMLGEITCDGHVTVVDSANGTTPVRLDLHDILGKLPQKTFKSDHLPRSFNPSKLPDNLTLTKAIEIVFQQLSVGSKGFLVRKIDRSVGGRIVRQPCCGATQVPIADVAVLADSYFGLTGKASAIGEQPLKMLIDPKAGARMAVGEMLTNLISAGGIHLSGVRCRVNWMWPAKMAGEGALLYDAAVAMRDAMISLGIAPDGGKDSLSMAATVDGELVKAPGELVILGYASMPDITKVLTPDIKAPGESCLGLIDLGLGKNRLGGSALLQALNQIGDETPDCDPELLKATWKAVQILHESGVLLSLHDRSDGGLTTTVIEMCLGGNCGAAIDGQFNLASLFSEELGLVIEYRPNDKDLIDRILKSEGAPSLISLGKTTSDRPPRVFGIDLPTFRQWWEATSYQLEKFQTENGVADEEFATYQVLHEPVYHLGFTPNATVVKDGDFRPKVAVVREEGTNGDREMAAAFYTAGLNPFDITMSDLLAGRITLDQFHGLVAPGGFSFMDVFDSAKGWAGSIKFNSTLREMFKRFYNRKGTFTLGVCNGCQLFALLGWVPWQGLDEKIQPRFICNCSERFESRWSQVKIQPSPSILLAGMEGSTLGVHIAHGEGRLHFPDPQILNVVKEKNLAPLVYVDSENEPTEEYPFNPNGSILGIAGLCSPDGRHLAIMPHPERTFLPWQWSYWPREWSEIKVSPWLKLFQNARQWCEEN</sequence>
<keyword evidence="4" id="KW-0436">Ligase</keyword>
<evidence type="ECO:0000256" key="2">
    <source>
        <dbReference type="ARBA" id="ARBA00008608"/>
    </source>
</evidence>
<dbReference type="PANTHER" id="PTHR10099">
    <property type="entry name" value="PHOSPHORIBOSYLFORMYLGLYCINAMIDINE SYNTHASE"/>
    <property type="match status" value="1"/>
</dbReference>
<dbReference type="Gene3D" id="3.30.1330.10">
    <property type="entry name" value="PurM-like, N-terminal domain"/>
    <property type="match status" value="2"/>
</dbReference>
<dbReference type="GO" id="GO:0005737">
    <property type="term" value="C:cytoplasm"/>
    <property type="evidence" value="ECO:0007669"/>
    <property type="project" value="TreeGrafter"/>
</dbReference>
<evidence type="ECO:0000259" key="13">
    <source>
        <dbReference type="Pfam" id="PF18072"/>
    </source>
</evidence>
<dbReference type="EMBL" id="PFAR01000013">
    <property type="protein sequence ID" value="PIR93375.1"/>
    <property type="molecule type" value="Genomic_DNA"/>
</dbReference>
<dbReference type="SMART" id="SM01211">
    <property type="entry name" value="GATase_5"/>
    <property type="match status" value="1"/>
</dbReference>
<dbReference type="InterPro" id="IPR036921">
    <property type="entry name" value="PurM-like_N_sf"/>
</dbReference>
<keyword evidence="10" id="KW-0315">Glutamine amidotransferase</keyword>
<dbReference type="SUPFAM" id="SSF109736">
    <property type="entry name" value="FGAM synthase PurL, linker domain"/>
    <property type="match status" value="1"/>
</dbReference>
<dbReference type="InterPro" id="IPR036676">
    <property type="entry name" value="PurM-like_C_sf"/>
</dbReference>
<proteinExistence type="inferred from homology"/>
<evidence type="ECO:0000259" key="14">
    <source>
        <dbReference type="Pfam" id="PF18076"/>
    </source>
</evidence>
<feature type="domain" description="FGAR-AT PurM N-terminal-like" evidence="15">
    <location>
        <begin position="624"/>
        <end position="777"/>
    </location>
</feature>
<feature type="domain" description="Phosphoribosylformylglycinamidine synthase N-terminal" evidence="14">
    <location>
        <begin position="14"/>
        <end position="117"/>
    </location>
</feature>
<feature type="domain" description="PurM-like C-terminal" evidence="12">
    <location>
        <begin position="409"/>
        <end position="564"/>
    </location>
</feature>
<keyword evidence="9" id="KW-0460">Magnesium</keyword>
<reference evidence="17" key="1">
    <citation type="submission" date="2017-09" db="EMBL/GenBank/DDBJ databases">
        <title>Depth-based differentiation of microbial function through sediment-hosted aquifers and enrichment of novel symbionts in the deep terrestrial subsurface.</title>
        <authorList>
            <person name="Probst A.J."/>
            <person name="Ladd B."/>
            <person name="Jarett J.K."/>
            <person name="Geller-Mcgrath D.E."/>
            <person name="Sieber C.M.K."/>
            <person name="Emerson J.B."/>
            <person name="Anantharaman K."/>
            <person name="Thomas B.C."/>
            <person name="Malmstrom R."/>
            <person name="Stieglmeier M."/>
            <person name="Klingl A."/>
            <person name="Woyke T."/>
            <person name="Ryan C.M."/>
            <person name="Banfield J.F."/>
        </authorList>
    </citation>
    <scope>NUCLEOTIDE SEQUENCE [LARGE SCALE GENOMIC DNA]</scope>
</reference>
<dbReference type="InterPro" id="IPR055181">
    <property type="entry name" value="FGAR-AT_PurM_N-like"/>
</dbReference>
<dbReference type="SUPFAM" id="SSF82697">
    <property type="entry name" value="PurS-like"/>
    <property type="match status" value="1"/>
</dbReference>
<dbReference type="InterPro" id="IPR010073">
    <property type="entry name" value="PurL_large"/>
</dbReference>
<dbReference type="Pfam" id="PF18076">
    <property type="entry name" value="FGAR-AT_N"/>
    <property type="match status" value="1"/>
</dbReference>
<comment type="pathway">
    <text evidence="1">Purine metabolism; IMP biosynthesis via de novo pathway; 5-amino-1-(5-phospho-D-ribosyl)imidazole from N(2)-formyl-N(1)-(5-phospho-D-ribosyl)glycinamide: step 1/2.</text>
</comment>
<dbReference type="PANTHER" id="PTHR10099:SF1">
    <property type="entry name" value="PHOSPHORIBOSYLFORMYLGLYCINAMIDINE SYNTHASE"/>
    <property type="match status" value="1"/>
</dbReference>
<evidence type="ECO:0000256" key="1">
    <source>
        <dbReference type="ARBA" id="ARBA00004920"/>
    </source>
</evidence>
<evidence type="ECO:0000256" key="8">
    <source>
        <dbReference type="ARBA" id="ARBA00022840"/>
    </source>
</evidence>
<dbReference type="InterPro" id="IPR010918">
    <property type="entry name" value="PurM-like_C_dom"/>
</dbReference>